<proteinExistence type="predicted"/>
<dbReference type="EMBL" id="BAABCX010000001">
    <property type="protein sequence ID" value="GAA3530911.1"/>
    <property type="molecule type" value="Genomic_DNA"/>
</dbReference>
<comment type="catalytic activity">
    <reaction evidence="1">
        <text>Hydrolyzes the link between N-acetylmuramoyl residues and L-amino acid residues in certain cell-wall glycopeptides.</text>
        <dbReference type="EC" id="3.5.1.28"/>
    </reaction>
</comment>
<organism evidence="5 6">
    <name type="scientific">Zobellella aerophila</name>
    <dbReference type="NCBI Taxonomy" id="870480"/>
    <lineage>
        <taxon>Bacteria</taxon>
        <taxon>Pseudomonadati</taxon>
        <taxon>Pseudomonadota</taxon>
        <taxon>Gammaproteobacteria</taxon>
        <taxon>Aeromonadales</taxon>
        <taxon>Aeromonadaceae</taxon>
        <taxon>Zobellella</taxon>
    </lineage>
</organism>
<dbReference type="EC" id="3.5.1.28" evidence="2"/>
<dbReference type="PANTHER" id="PTHR30404:SF0">
    <property type="entry name" value="N-ACETYLMURAMOYL-L-ALANINE AMIDASE AMIC"/>
    <property type="match status" value="1"/>
</dbReference>
<dbReference type="Proteomes" id="UP001500795">
    <property type="component" value="Unassembled WGS sequence"/>
</dbReference>
<keyword evidence="6" id="KW-1185">Reference proteome</keyword>
<sequence length="200" mass="22935">MLILLDAGHGGIINGEYQTAGKRSPIWDDGSQLFEGEFNRWIVNSLAERLSLRSMPYVLICPEQRDITLATRVKRANKYASQNCIYLSIHSNAGGGSGFEVFTSEGTTESDRIANFFAEEFMNEFPDSPLRADLRDGDYDKDKNFYVVRHTKMPALLTENFFMDNEFECRNILLTPWGRTKIVDFHERAIVRYIQSIENS</sequence>
<keyword evidence="3" id="KW-0378">Hydrolase</keyword>
<evidence type="ECO:0000256" key="1">
    <source>
        <dbReference type="ARBA" id="ARBA00001561"/>
    </source>
</evidence>
<evidence type="ECO:0000313" key="5">
    <source>
        <dbReference type="EMBL" id="GAA3530911.1"/>
    </source>
</evidence>
<dbReference type="SMART" id="SM00646">
    <property type="entry name" value="Ami_3"/>
    <property type="match status" value="1"/>
</dbReference>
<dbReference type="InterPro" id="IPR002508">
    <property type="entry name" value="MurNAc-LAA_cat"/>
</dbReference>
<evidence type="ECO:0000256" key="3">
    <source>
        <dbReference type="ARBA" id="ARBA00022801"/>
    </source>
</evidence>
<dbReference type="Gene3D" id="3.40.630.40">
    <property type="entry name" value="Zn-dependent exopeptidases"/>
    <property type="match status" value="1"/>
</dbReference>
<dbReference type="CDD" id="cd02696">
    <property type="entry name" value="MurNAc-LAA"/>
    <property type="match status" value="1"/>
</dbReference>
<dbReference type="RefSeq" id="WP_344954934.1">
    <property type="nucleotide sequence ID" value="NZ_BAABCX010000001.1"/>
</dbReference>
<feature type="domain" description="MurNAc-LAA" evidence="4">
    <location>
        <begin position="73"/>
        <end position="191"/>
    </location>
</feature>
<dbReference type="Pfam" id="PF01520">
    <property type="entry name" value="Amidase_3"/>
    <property type="match status" value="1"/>
</dbReference>
<accession>A0ABP6VBI1</accession>
<dbReference type="PANTHER" id="PTHR30404">
    <property type="entry name" value="N-ACETYLMURAMOYL-L-ALANINE AMIDASE"/>
    <property type="match status" value="1"/>
</dbReference>
<protein>
    <recommendedName>
        <fullName evidence="2">N-acetylmuramoyl-L-alanine amidase</fullName>
        <ecNumber evidence="2">3.5.1.28</ecNumber>
    </recommendedName>
</protein>
<dbReference type="InterPro" id="IPR050695">
    <property type="entry name" value="N-acetylmuramoyl_amidase_3"/>
</dbReference>
<gene>
    <name evidence="5" type="ORF">GCM10022394_07740</name>
</gene>
<evidence type="ECO:0000256" key="2">
    <source>
        <dbReference type="ARBA" id="ARBA00011901"/>
    </source>
</evidence>
<dbReference type="SUPFAM" id="SSF53187">
    <property type="entry name" value="Zn-dependent exopeptidases"/>
    <property type="match status" value="1"/>
</dbReference>
<reference evidence="6" key="1">
    <citation type="journal article" date="2019" name="Int. J. Syst. Evol. Microbiol.">
        <title>The Global Catalogue of Microorganisms (GCM) 10K type strain sequencing project: providing services to taxonomists for standard genome sequencing and annotation.</title>
        <authorList>
            <consortium name="The Broad Institute Genomics Platform"/>
            <consortium name="The Broad Institute Genome Sequencing Center for Infectious Disease"/>
            <person name="Wu L."/>
            <person name="Ma J."/>
        </authorList>
    </citation>
    <scope>NUCLEOTIDE SEQUENCE [LARGE SCALE GENOMIC DNA]</scope>
    <source>
        <strain evidence="6">JCM 17110</strain>
    </source>
</reference>
<name>A0ABP6VBI1_9GAMM</name>
<evidence type="ECO:0000313" key="6">
    <source>
        <dbReference type="Proteomes" id="UP001500795"/>
    </source>
</evidence>
<evidence type="ECO:0000259" key="4">
    <source>
        <dbReference type="SMART" id="SM00646"/>
    </source>
</evidence>
<comment type="caution">
    <text evidence="5">The sequence shown here is derived from an EMBL/GenBank/DDBJ whole genome shotgun (WGS) entry which is preliminary data.</text>
</comment>